<dbReference type="AlphaFoldDB" id="A0A0F7PW46"/>
<gene>
    <name evidence="6" type="ORF">LsR_01674</name>
</gene>
<reference evidence="6 7" key="1">
    <citation type="submission" date="2015-05" db="EMBL/GenBank/DDBJ databases">
        <title>Complete genome sequence of Lactobacillus salivarius Ren, a probiotic strain with antitumor activity.</title>
        <authorList>
            <person name="Sun E."/>
            <person name="Zhao L."/>
            <person name="Liu S."/>
            <person name="Zhang M."/>
            <person name="Guo H."/>
            <person name="Ren F."/>
        </authorList>
    </citation>
    <scope>NUCLEOTIDE SEQUENCE [LARGE SCALE GENOMIC DNA]</scope>
    <source>
        <strain evidence="6 7">Ren</strain>
    </source>
</reference>
<evidence type="ECO:0000256" key="1">
    <source>
        <dbReference type="ARBA" id="ARBA00009437"/>
    </source>
</evidence>
<dbReference type="PROSITE" id="PS50931">
    <property type="entry name" value="HTH_LYSR"/>
    <property type="match status" value="1"/>
</dbReference>
<dbReference type="Pfam" id="PF00126">
    <property type="entry name" value="HTH_1"/>
    <property type="match status" value="1"/>
</dbReference>
<dbReference type="Proteomes" id="UP000035027">
    <property type="component" value="Chromosome"/>
</dbReference>
<dbReference type="InterPro" id="IPR036388">
    <property type="entry name" value="WH-like_DNA-bd_sf"/>
</dbReference>
<evidence type="ECO:0000313" key="6">
    <source>
        <dbReference type="EMBL" id="AKI05213.1"/>
    </source>
</evidence>
<sequence>MENKMLDNKIETFMMVAHLKSYTKAAESLFISQPAVSQQIRQLEEEFGVKLFNYEKRKLFLTTEGKELLKFAESVKVQTKNIKIKMKLSDKQSSPLNFATTFSLSNNDAWKIVDYYRSQRSKKIVCQTFNTQQCLEALNNGKIDFALIEGNFKQDDYDKVIIRNEPFIAVGKRELGIEAKKEYDLRELINYPLIYREQGSGSLEITRQILGMRNLSPIDFKQEYQIGSLSLFRRMLLDGVGIGFCYQCLLTDELDDGIIQKIKIKNMEVAHPISLVWLKGNDQLKEEIQVVKEILK</sequence>
<dbReference type="FunFam" id="1.10.10.10:FF:000001">
    <property type="entry name" value="LysR family transcriptional regulator"/>
    <property type="match status" value="1"/>
</dbReference>
<evidence type="ECO:0000256" key="3">
    <source>
        <dbReference type="ARBA" id="ARBA00023125"/>
    </source>
</evidence>
<dbReference type="GO" id="GO:0000976">
    <property type="term" value="F:transcription cis-regulatory region binding"/>
    <property type="evidence" value="ECO:0007669"/>
    <property type="project" value="TreeGrafter"/>
</dbReference>
<dbReference type="PRINTS" id="PR00039">
    <property type="entry name" value="HTHLYSR"/>
</dbReference>
<dbReference type="PATRIC" id="fig|1194971.3.peg.1678"/>
<evidence type="ECO:0000259" key="5">
    <source>
        <dbReference type="PROSITE" id="PS50931"/>
    </source>
</evidence>
<dbReference type="Pfam" id="PF03466">
    <property type="entry name" value="LysR_substrate"/>
    <property type="match status" value="1"/>
</dbReference>
<accession>A0A0F7PW46</accession>
<evidence type="ECO:0000256" key="4">
    <source>
        <dbReference type="ARBA" id="ARBA00023163"/>
    </source>
</evidence>
<proteinExistence type="inferred from homology"/>
<dbReference type="InterPro" id="IPR036390">
    <property type="entry name" value="WH_DNA-bd_sf"/>
</dbReference>
<feature type="domain" description="HTH lysR-type" evidence="5">
    <location>
        <begin position="5"/>
        <end position="62"/>
    </location>
</feature>
<keyword evidence="4" id="KW-0804">Transcription</keyword>
<evidence type="ECO:0000256" key="2">
    <source>
        <dbReference type="ARBA" id="ARBA00023015"/>
    </source>
</evidence>
<dbReference type="SUPFAM" id="SSF46785">
    <property type="entry name" value="Winged helix' DNA-binding domain"/>
    <property type="match status" value="1"/>
</dbReference>
<dbReference type="Gene3D" id="3.40.190.10">
    <property type="entry name" value="Periplasmic binding protein-like II"/>
    <property type="match status" value="2"/>
</dbReference>
<keyword evidence="2" id="KW-0805">Transcription regulation</keyword>
<dbReference type="GO" id="GO:0003700">
    <property type="term" value="F:DNA-binding transcription factor activity"/>
    <property type="evidence" value="ECO:0007669"/>
    <property type="project" value="InterPro"/>
</dbReference>
<organism evidence="6 7">
    <name type="scientific">Ligilactobacillus salivarius str. Ren</name>
    <dbReference type="NCBI Taxonomy" id="1194971"/>
    <lineage>
        <taxon>Bacteria</taxon>
        <taxon>Bacillati</taxon>
        <taxon>Bacillota</taxon>
        <taxon>Bacilli</taxon>
        <taxon>Lactobacillales</taxon>
        <taxon>Lactobacillaceae</taxon>
        <taxon>Ligilactobacillus</taxon>
    </lineage>
</organism>
<dbReference type="InterPro" id="IPR000847">
    <property type="entry name" value="LysR_HTH_N"/>
</dbReference>
<comment type="similarity">
    <text evidence="1">Belongs to the LysR transcriptional regulatory family.</text>
</comment>
<dbReference type="EMBL" id="CP011403">
    <property type="protein sequence ID" value="AKI05213.1"/>
    <property type="molecule type" value="Genomic_DNA"/>
</dbReference>
<dbReference type="Gene3D" id="1.10.10.10">
    <property type="entry name" value="Winged helix-like DNA-binding domain superfamily/Winged helix DNA-binding domain"/>
    <property type="match status" value="1"/>
</dbReference>
<dbReference type="PANTHER" id="PTHR30126">
    <property type="entry name" value="HTH-TYPE TRANSCRIPTIONAL REGULATOR"/>
    <property type="match status" value="1"/>
</dbReference>
<keyword evidence="3" id="KW-0238">DNA-binding</keyword>
<protein>
    <submittedName>
        <fullName evidence="6">LysR family transcriptional regulator</fullName>
    </submittedName>
</protein>
<name>A0A0F7PW46_9LACO</name>
<evidence type="ECO:0000313" key="7">
    <source>
        <dbReference type="Proteomes" id="UP000035027"/>
    </source>
</evidence>
<dbReference type="SUPFAM" id="SSF53850">
    <property type="entry name" value="Periplasmic binding protein-like II"/>
    <property type="match status" value="1"/>
</dbReference>
<dbReference type="InterPro" id="IPR005119">
    <property type="entry name" value="LysR_subst-bd"/>
</dbReference>
<dbReference type="PANTHER" id="PTHR30126:SF40">
    <property type="entry name" value="HTH-TYPE TRANSCRIPTIONAL REGULATOR GLTR"/>
    <property type="match status" value="1"/>
</dbReference>